<dbReference type="RefSeq" id="XP_033681195.1">
    <property type="nucleotide sequence ID" value="XM_033829593.1"/>
</dbReference>
<evidence type="ECO:0000256" key="1">
    <source>
        <dbReference type="ARBA" id="ARBA00022630"/>
    </source>
</evidence>
<evidence type="ECO:0000313" key="5">
    <source>
        <dbReference type="Proteomes" id="UP000800094"/>
    </source>
</evidence>
<dbReference type="GO" id="GO:0016491">
    <property type="term" value="F:oxidoreductase activity"/>
    <property type="evidence" value="ECO:0007669"/>
    <property type="project" value="UniProtKB-KW"/>
</dbReference>
<name>A0A6A6I745_9PLEO</name>
<dbReference type="EMBL" id="ML987199">
    <property type="protein sequence ID" value="KAF2246191.1"/>
    <property type="molecule type" value="Genomic_DNA"/>
</dbReference>
<dbReference type="PANTHER" id="PTHR46720:SF3">
    <property type="entry name" value="FAD-BINDING DOMAIN-CONTAINING PROTEIN-RELATED"/>
    <property type="match status" value="1"/>
</dbReference>
<dbReference type="Gene3D" id="3.50.50.60">
    <property type="entry name" value="FAD/NAD(P)-binding domain"/>
    <property type="match status" value="1"/>
</dbReference>
<dbReference type="Proteomes" id="UP000800094">
    <property type="component" value="Unassembled WGS sequence"/>
</dbReference>
<keyword evidence="2" id="KW-0274">FAD</keyword>
<dbReference type="GeneID" id="54582923"/>
<keyword evidence="5" id="KW-1185">Reference proteome</keyword>
<dbReference type="GO" id="GO:0044550">
    <property type="term" value="P:secondary metabolite biosynthetic process"/>
    <property type="evidence" value="ECO:0007669"/>
    <property type="project" value="TreeGrafter"/>
</dbReference>
<organism evidence="4 5">
    <name type="scientific">Trematosphaeria pertusa</name>
    <dbReference type="NCBI Taxonomy" id="390896"/>
    <lineage>
        <taxon>Eukaryota</taxon>
        <taxon>Fungi</taxon>
        <taxon>Dikarya</taxon>
        <taxon>Ascomycota</taxon>
        <taxon>Pezizomycotina</taxon>
        <taxon>Dothideomycetes</taxon>
        <taxon>Pleosporomycetidae</taxon>
        <taxon>Pleosporales</taxon>
        <taxon>Massarineae</taxon>
        <taxon>Trematosphaeriaceae</taxon>
        <taxon>Trematosphaeria</taxon>
    </lineage>
</organism>
<keyword evidence="3" id="KW-0560">Oxidoreductase</keyword>
<gene>
    <name evidence="4" type="ORF">BU26DRAFT_521657</name>
</gene>
<keyword evidence="1" id="KW-0285">Flavoprotein</keyword>
<dbReference type="AlphaFoldDB" id="A0A6A6I745"/>
<protein>
    <recommendedName>
        <fullName evidence="6">FAD-binding domain-containing protein</fullName>
    </recommendedName>
</protein>
<evidence type="ECO:0000256" key="3">
    <source>
        <dbReference type="ARBA" id="ARBA00023002"/>
    </source>
</evidence>
<reference evidence="4" key="1">
    <citation type="journal article" date="2020" name="Stud. Mycol.">
        <title>101 Dothideomycetes genomes: a test case for predicting lifestyles and emergence of pathogens.</title>
        <authorList>
            <person name="Haridas S."/>
            <person name="Albert R."/>
            <person name="Binder M."/>
            <person name="Bloem J."/>
            <person name="Labutti K."/>
            <person name="Salamov A."/>
            <person name="Andreopoulos B."/>
            <person name="Baker S."/>
            <person name="Barry K."/>
            <person name="Bills G."/>
            <person name="Bluhm B."/>
            <person name="Cannon C."/>
            <person name="Castanera R."/>
            <person name="Culley D."/>
            <person name="Daum C."/>
            <person name="Ezra D."/>
            <person name="Gonzalez J."/>
            <person name="Henrissat B."/>
            <person name="Kuo A."/>
            <person name="Liang C."/>
            <person name="Lipzen A."/>
            <person name="Lutzoni F."/>
            <person name="Magnuson J."/>
            <person name="Mondo S."/>
            <person name="Nolan M."/>
            <person name="Ohm R."/>
            <person name="Pangilinan J."/>
            <person name="Park H.-J."/>
            <person name="Ramirez L."/>
            <person name="Alfaro M."/>
            <person name="Sun H."/>
            <person name="Tritt A."/>
            <person name="Yoshinaga Y."/>
            <person name="Zwiers L.-H."/>
            <person name="Turgeon B."/>
            <person name="Goodwin S."/>
            <person name="Spatafora J."/>
            <person name="Crous P."/>
            <person name="Grigoriev I."/>
        </authorList>
    </citation>
    <scope>NUCLEOTIDE SEQUENCE</scope>
    <source>
        <strain evidence="4">CBS 122368</strain>
    </source>
</reference>
<dbReference type="OrthoDB" id="16820at2759"/>
<dbReference type="InterPro" id="IPR051104">
    <property type="entry name" value="FAD_monoxygenase"/>
</dbReference>
<sequence>MHTKKKLTDVQDSKHVELILIFEEGTRHSTDALIGADSIFGFVRSHVLGTDHPALKPQFAGFWDCRFLVSIEKARELIGQYLKEGEERQYGWVGDGAFFLHDILDNGKLCKASLADS</sequence>
<dbReference type="InterPro" id="IPR036188">
    <property type="entry name" value="FAD/NAD-bd_sf"/>
</dbReference>
<evidence type="ECO:0000313" key="4">
    <source>
        <dbReference type="EMBL" id="KAF2246191.1"/>
    </source>
</evidence>
<dbReference type="PANTHER" id="PTHR46720">
    <property type="entry name" value="HYDROXYLASE, PUTATIVE (AFU_ORTHOLOGUE AFUA_3G01460)-RELATED"/>
    <property type="match status" value="1"/>
</dbReference>
<evidence type="ECO:0008006" key="6">
    <source>
        <dbReference type="Google" id="ProtNLM"/>
    </source>
</evidence>
<evidence type="ECO:0000256" key="2">
    <source>
        <dbReference type="ARBA" id="ARBA00022827"/>
    </source>
</evidence>
<accession>A0A6A6I745</accession>
<proteinExistence type="predicted"/>